<dbReference type="AlphaFoldDB" id="A0AAF6B630"/>
<gene>
    <name evidence="1" type="ORF">Mp_4g03960</name>
</gene>
<organism evidence="1 2">
    <name type="scientific">Marchantia polymorpha subsp. ruderalis</name>
    <dbReference type="NCBI Taxonomy" id="1480154"/>
    <lineage>
        <taxon>Eukaryota</taxon>
        <taxon>Viridiplantae</taxon>
        <taxon>Streptophyta</taxon>
        <taxon>Embryophyta</taxon>
        <taxon>Marchantiophyta</taxon>
        <taxon>Marchantiopsida</taxon>
        <taxon>Marchantiidae</taxon>
        <taxon>Marchantiales</taxon>
        <taxon>Marchantiaceae</taxon>
        <taxon>Marchantia</taxon>
    </lineage>
</organism>
<dbReference type="Proteomes" id="UP001162541">
    <property type="component" value="Chromosome 4"/>
</dbReference>
<protein>
    <submittedName>
        <fullName evidence="1">Uncharacterized protein</fullName>
    </submittedName>
</protein>
<accession>A0AAF6B630</accession>
<dbReference type="EMBL" id="AP019869">
    <property type="protein sequence ID" value="BBN07464.1"/>
    <property type="molecule type" value="Genomic_DNA"/>
</dbReference>
<name>A0AAF6B630_MARPO</name>
<evidence type="ECO:0000313" key="2">
    <source>
        <dbReference type="Proteomes" id="UP001162541"/>
    </source>
</evidence>
<reference evidence="2" key="1">
    <citation type="journal article" date="2020" name="Curr. Biol.">
        <title>Chromatin organization in early land plants reveals an ancestral association between H3K27me3, transposons, and constitutive heterochromatin.</title>
        <authorList>
            <person name="Montgomery S.A."/>
            <person name="Tanizawa Y."/>
            <person name="Galik B."/>
            <person name="Wang N."/>
            <person name="Ito T."/>
            <person name="Mochizuki T."/>
            <person name="Akimcheva S."/>
            <person name="Bowman J.L."/>
            <person name="Cognat V."/>
            <person name="Marechal-Drouard L."/>
            <person name="Ekker H."/>
            <person name="Hong S.F."/>
            <person name="Kohchi T."/>
            <person name="Lin S.S."/>
            <person name="Liu L.D."/>
            <person name="Nakamura Y."/>
            <person name="Valeeva L.R."/>
            <person name="Shakirov E.V."/>
            <person name="Shippen D.E."/>
            <person name="Wei W.L."/>
            <person name="Yagura M."/>
            <person name="Yamaoka S."/>
            <person name="Yamato K.T."/>
            <person name="Liu C."/>
            <person name="Berger F."/>
        </authorList>
    </citation>
    <scope>NUCLEOTIDE SEQUENCE [LARGE SCALE GENOMIC DNA]</scope>
    <source>
        <strain evidence="2">Tak-1</strain>
    </source>
</reference>
<evidence type="ECO:0000313" key="1">
    <source>
        <dbReference type="EMBL" id="BBN07464.1"/>
    </source>
</evidence>
<sequence length="154" mass="17153">MANRSRFRESIPCLQLTPCLAHAGTHTKGRSHALCLQMIKIGQATGRSENMGADYPTHWGQTTNDAVCPQLRFLPYCKPTRGRTPQKSSNSAISFICRLHTSGIQTHLRKDRQPKLDQPVPLSTYSEFLNAASTWTPCCWDSEACHGGVRPRNS</sequence>
<proteinExistence type="predicted"/>